<dbReference type="AlphaFoldDB" id="A0AA48KP61"/>
<protein>
    <submittedName>
        <fullName evidence="1">Uncharacterized protein</fullName>
    </submittedName>
</protein>
<keyword evidence="2" id="KW-1185">Reference proteome</keyword>
<sequence length="57" mass="5495">MTPLAAAAPVARVLVATALLGWLAACGVDGPPERPEPRPSAGITVTGTAEIGVTGGS</sequence>
<name>A0AA48KP61_9RHOB</name>
<proteinExistence type="predicted"/>
<gene>
    <name evidence="1" type="ORF">MACH21_30130</name>
</gene>
<evidence type="ECO:0000313" key="1">
    <source>
        <dbReference type="EMBL" id="BDW86836.1"/>
    </source>
</evidence>
<reference evidence="1 2" key="1">
    <citation type="submission" date="2023-01" db="EMBL/GenBank/DDBJ databases">
        <title>Complete genome sequence of Roseicyclus marinus strain Dej080120_10.</title>
        <authorList>
            <person name="Ueki S."/>
            <person name="Maruyama F."/>
        </authorList>
    </citation>
    <scope>NUCLEOTIDE SEQUENCE [LARGE SCALE GENOMIC DNA]</scope>
    <source>
        <strain evidence="1 2">Dej080120_10</strain>
    </source>
</reference>
<evidence type="ECO:0000313" key="2">
    <source>
        <dbReference type="Proteomes" id="UP001337723"/>
    </source>
</evidence>
<organism evidence="1 2">
    <name type="scientific">Roseicyclus marinus</name>
    <dbReference type="NCBI Taxonomy" id="2161673"/>
    <lineage>
        <taxon>Bacteria</taxon>
        <taxon>Pseudomonadati</taxon>
        <taxon>Pseudomonadota</taxon>
        <taxon>Alphaproteobacteria</taxon>
        <taxon>Rhodobacterales</taxon>
        <taxon>Roseobacteraceae</taxon>
        <taxon>Roseicyclus</taxon>
    </lineage>
</organism>
<dbReference type="KEGG" id="rmai:MACH21_30130"/>
<dbReference type="EMBL" id="AP027266">
    <property type="protein sequence ID" value="BDW86836.1"/>
    <property type="molecule type" value="Genomic_DNA"/>
</dbReference>
<dbReference type="RefSeq" id="WP_338272886.1">
    <property type="nucleotide sequence ID" value="NZ_AP027266.1"/>
</dbReference>
<dbReference type="Proteomes" id="UP001337723">
    <property type="component" value="Chromosome"/>
</dbReference>
<accession>A0AA48KP61</accession>